<keyword evidence="2" id="KW-1185">Reference proteome</keyword>
<dbReference type="AlphaFoldDB" id="A0A0M6ZXS7"/>
<gene>
    <name evidence="1" type="ORF">LAX5112_01201</name>
</gene>
<organism evidence="1 2">
    <name type="scientific">Roseibium alexandrii</name>
    <dbReference type="NCBI Taxonomy" id="388408"/>
    <lineage>
        <taxon>Bacteria</taxon>
        <taxon>Pseudomonadati</taxon>
        <taxon>Pseudomonadota</taxon>
        <taxon>Alphaproteobacteria</taxon>
        <taxon>Hyphomicrobiales</taxon>
        <taxon>Stappiaceae</taxon>
        <taxon>Roseibium</taxon>
    </lineage>
</organism>
<name>A0A0M6ZXS7_9HYPH</name>
<reference evidence="2" key="1">
    <citation type="submission" date="2015-07" db="EMBL/GenBank/DDBJ databases">
        <authorList>
            <person name="Rodrigo-Torres Lidia"/>
            <person name="Arahal R.David."/>
        </authorList>
    </citation>
    <scope>NUCLEOTIDE SEQUENCE [LARGE SCALE GENOMIC DNA]</scope>
    <source>
        <strain evidence="2">CECT 5112</strain>
    </source>
</reference>
<proteinExistence type="predicted"/>
<dbReference type="EMBL" id="CXWD01000004">
    <property type="protein sequence ID" value="CTQ67071.1"/>
    <property type="molecule type" value="Genomic_DNA"/>
</dbReference>
<dbReference type="RefSeq" id="WP_055671040.1">
    <property type="nucleotide sequence ID" value="NZ_CXWD01000004.1"/>
</dbReference>
<dbReference type="Proteomes" id="UP000053235">
    <property type="component" value="Unassembled WGS sequence"/>
</dbReference>
<evidence type="ECO:0000313" key="1">
    <source>
        <dbReference type="EMBL" id="CTQ67071.1"/>
    </source>
</evidence>
<accession>A0A0M6ZXS7</accession>
<evidence type="ECO:0000313" key="2">
    <source>
        <dbReference type="Proteomes" id="UP000053235"/>
    </source>
</evidence>
<protein>
    <submittedName>
        <fullName evidence="1">Uncharacterized protein</fullName>
    </submittedName>
</protein>
<sequence length="69" mass="7546">MARLKAIKAEIIANGEIPFTVANVGDDVVIIARMPAHRFDEICADGAHFEDWEDDGHTEAEQTTDGYSA</sequence>